<sequence length="49" mass="5649">MFDITLLSMSGRLTRGCEITYTSNSFLMLKFTLANNRGVKRNNLRVRHA</sequence>
<evidence type="ECO:0000313" key="1">
    <source>
        <dbReference type="EMBL" id="BDU63462.1"/>
    </source>
</evidence>
<dbReference type="SUPFAM" id="SSF50249">
    <property type="entry name" value="Nucleic acid-binding proteins"/>
    <property type="match status" value="1"/>
</dbReference>
<keyword evidence="1" id="KW-0614">Plasmid</keyword>
<accession>A0ABM8DLI9</accession>
<geneLocation type="plasmid" evidence="1 2">
    <name>p59</name>
</geneLocation>
<reference evidence="1 2" key="1">
    <citation type="submission" date="2022-11" db="EMBL/GenBank/DDBJ databases">
        <title>Genome sequence of clinical isolate of the human pathogenic Borrelia fainii.</title>
        <authorList>
            <person name="Itokawa K."/>
            <person name="Sato K."/>
            <person name="Qiu Y."/>
        </authorList>
    </citation>
    <scope>NUCLEOTIDE SEQUENCE [LARGE SCALE GENOMIC DNA]</scope>
    <source>
        <strain evidence="1 2">Qtaro</strain>
        <plasmid evidence="1 2">p59</plasmid>
    </source>
</reference>
<evidence type="ECO:0000313" key="2">
    <source>
        <dbReference type="Proteomes" id="UP001317516"/>
    </source>
</evidence>
<dbReference type="Proteomes" id="UP001317516">
    <property type="component" value="Plasmid p59"/>
</dbReference>
<dbReference type="EMBL" id="AP027072">
    <property type="protein sequence ID" value="BDU63462.1"/>
    <property type="molecule type" value="Genomic_DNA"/>
</dbReference>
<organism evidence="1 2">
    <name type="scientific">Candidatus Borrelia fainii</name>
    <dbReference type="NCBI Taxonomy" id="2518322"/>
    <lineage>
        <taxon>Bacteria</taxon>
        <taxon>Pseudomonadati</taxon>
        <taxon>Spirochaetota</taxon>
        <taxon>Spirochaetia</taxon>
        <taxon>Spirochaetales</taxon>
        <taxon>Borreliaceae</taxon>
        <taxon>Borrelia</taxon>
    </lineage>
</organism>
<gene>
    <name evidence="1" type="ORF">BOFE_10020</name>
</gene>
<name>A0ABM8DLI9_9SPIR</name>
<keyword evidence="2" id="KW-1185">Reference proteome</keyword>
<dbReference type="InterPro" id="IPR012340">
    <property type="entry name" value="NA-bd_OB-fold"/>
</dbReference>
<protein>
    <submittedName>
        <fullName evidence="1">Uncharacterized protein</fullName>
    </submittedName>
</protein>
<dbReference type="RefSeq" id="WP_281862355.1">
    <property type="nucleotide sequence ID" value="NZ_AP027072.1"/>
</dbReference>
<proteinExistence type="predicted"/>